<organism evidence="2 3">
    <name type="scientific">Elysia crispata</name>
    <name type="common">lettuce slug</name>
    <dbReference type="NCBI Taxonomy" id="231223"/>
    <lineage>
        <taxon>Eukaryota</taxon>
        <taxon>Metazoa</taxon>
        <taxon>Spiralia</taxon>
        <taxon>Lophotrochozoa</taxon>
        <taxon>Mollusca</taxon>
        <taxon>Gastropoda</taxon>
        <taxon>Heterobranchia</taxon>
        <taxon>Euthyneura</taxon>
        <taxon>Panpulmonata</taxon>
        <taxon>Sacoglossa</taxon>
        <taxon>Placobranchoidea</taxon>
        <taxon>Plakobranchidae</taxon>
        <taxon>Elysia</taxon>
    </lineage>
</organism>
<comment type="caution">
    <text evidence="2">The sequence shown here is derived from an EMBL/GenBank/DDBJ whole genome shotgun (WGS) entry which is preliminary data.</text>
</comment>
<proteinExistence type="predicted"/>
<dbReference type="AlphaFoldDB" id="A0AAE0ZIG0"/>
<gene>
    <name evidence="2" type="ORF">RRG08_036914</name>
</gene>
<evidence type="ECO:0000313" key="3">
    <source>
        <dbReference type="Proteomes" id="UP001283361"/>
    </source>
</evidence>
<reference evidence="2" key="1">
    <citation type="journal article" date="2023" name="G3 (Bethesda)">
        <title>A reference genome for the long-term kleptoplast-retaining sea slug Elysia crispata morphotype clarki.</title>
        <authorList>
            <person name="Eastman K.E."/>
            <person name="Pendleton A.L."/>
            <person name="Shaikh M.A."/>
            <person name="Suttiyut T."/>
            <person name="Ogas R."/>
            <person name="Tomko P."/>
            <person name="Gavelis G."/>
            <person name="Widhalm J.R."/>
            <person name="Wisecaver J.H."/>
        </authorList>
    </citation>
    <scope>NUCLEOTIDE SEQUENCE</scope>
    <source>
        <strain evidence="2">ECLA1</strain>
    </source>
</reference>
<name>A0AAE0ZIG0_9GAST</name>
<accession>A0AAE0ZIG0</accession>
<evidence type="ECO:0000313" key="2">
    <source>
        <dbReference type="EMBL" id="KAK3769865.1"/>
    </source>
</evidence>
<sequence length="226" mass="25340">MEPETKASSALILFGRPVRNTIPMSMGRYCPHNNWQQTLTFREQALARRHSREHEKWSDHTRMLPPLKVGDHVYVQNLVGDHSKNWERSGVITEPSQLETLQGYGHSDATLNLPAQCESGQNHHATPWPQPPIVEPEHTEPSSGRQPVSLLQDGMDLQPGAEQPLAFNDSPVTSDDKGLRCGTPSKARNKIAIILQNNFTKRCTQSLITQKSDRKRAKLTSRATPS</sequence>
<dbReference type="Proteomes" id="UP001283361">
    <property type="component" value="Unassembled WGS sequence"/>
</dbReference>
<dbReference type="EMBL" id="JAWDGP010003877">
    <property type="protein sequence ID" value="KAK3769865.1"/>
    <property type="molecule type" value="Genomic_DNA"/>
</dbReference>
<keyword evidence="3" id="KW-1185">Reference proteome</keyword>
<protein>
    <submittedName>
        <fullName evidence="2">Uncharacterized protein</fullName>
    </submittedName>
</protein>
<feature type="region of interest" description="Disordered" evidence="1">
    <location>
        <begin position="117"/>
        <end position="179"/>
    </location>
</feature>
<evidence type="ECO:0000256" key="1">
    <source>
        <dbReference type="SAM" id="MobiDB-lite"/>
    </source>
</evidence>